<dbReference type="Gene3D" id="3.40.50.300">
    <property type="entry name" value="P-loop containing nucleotide triphosphate hydrolases"/>
    <property type="match status" value="1"/>
</dbReference>
<evidence type="ECO:0000313" key="2">
    <source>
        <dbReference type="Proteomes" id="UP001177769"/>
    </source>
</evidence>
<accession>A0AA95NLX1</accession>
<dbReference type="SUPFAM" id="SSF52540">
    <property type="entry name" value="P-loop containing nucleoside triphosphate hydrolases"/>
    <property type="match status" value="1"/>
</dbReference>
<evidence type="ECO:0008006" key="3">
    <source>
        <dbReference type="Google" id="ProtNLM"/>
    </source>
</evidence>
<proteinExistence type="predicted"/>
<keyword evidence="2" id="KW-1185">Reference proteome</keyword>
<name>A0AA95NLX1_9BURK</name>
<dbReference type="EMBL" id="CP116346">
    <property type="protein sequence ID" value="WIT13621.1"/>
    <property type="molecule type" value="Genomic_DNA"/>
</dbReference>
<reference evidence="1" key="1">
    <citation type="submission" date="2023-01" db="EMBL/GenBank/DDBJ databases">
        <title>Whole genome sequence of Paucibacter sp. S2-9 isolated from pond sediment.</title>
        <authorList>
            <person name="Jung J.Y."/>
        </authorList>
    </citation>
    <scope>NUCLEOTIDE SEQUENCE</scope>
    <source>
        <strain evidence="1">S2-9</strain>
    </source>
</reference>
<dbReference type="RefSeq" id="WP_285234739.1">
    <property type="nucleotide sequence ID" value="NZ_CP116346.1"/>
</dbReference>
<dbReference type="InterPro" id="IPR027417">
    <property type="entry name" value="P-loop_NTPase"/>
</dbReference>
<dbReference type="Proteomes" id="UP001177769">
    <property type="component" value="Chromosome"/>
</dbReference>
<dbReference type="PANTHER" id="PTHR37816:SF2">
    <property type="entry name" value="DNA TOPOLOGY MODULATION PROTEIN FLAR-RELATED PROTEIN"/>
    <property type="match status" value="1"/>
</dbReference>
<dbReference type="KEGG" id="pais:PFX98_08385"/>
<organism evidence="1 2">
    <name type="scientific">Paucibacter sediminis</name>
    <dbReference type="NCBI Taxonomy" id="3019553"/>
    <lineage>
        <taxon>Bacteria</taxon>
        <taxon>Pseudomonadati</taxon>
        <taxon>Pseudomonadota</taxon>
        <taxon>Betaproteobacteria</taxon>
        <taxon>Burkholderiales</taxon>
        <taxon>Sphaerotilaceae</taxon>
        <taxon>Roseateles</taxon>
    </lineage>
</organism>
<dbReference type="AlphaFoldDB" id="A0AA95NLX1"/>
<gene>
    <name evidence="1" type="ORF">PFX98_08385</name>
</gene>
<evidence type="ECO:0000313" key="1">
    <source>
        <dbReference type="EMBL" id="WIT13621.1"/>
    </source>
</evidence>
<protein>
    <recommendedName>
        <fullName evidence="3">AAA family ATPase</fullName>
    </recommendedName>
</protein>
<dbReference type="InterPro" id="IPR052922">
    <property type="entry name" value="Cytidylate_Kinase-2"/>
</dbReference>
<sequence>MIFGNSGSGKTWLARRLHEKSAAPVVHLDGIFWLPGGFNLKRDPQEISTLIEAQRIADQWIVEGVYGNLARQFMQSALAIVWLDLPWEICKARLESRGSESKLHMERAQSDEGLRELIEWAEGYCNRQGSSSRAAHLDLFESFEGLRARLRSESDVLEYLDAA</sequence>
<dbReference type="PANTHER" id="PTHR37816">
    <property type="entry name" value="YALI0E33011P"/>
    <property type="match status" value="1"/>
</dbReference>